<proteinExistence type="predicted"/>
<keyword evidence="2" id="KW-1133">Transmembrane helix</keyword>
<sequence>NEDSDSQMEEIDLSFNSDDPMPPSIEEGIFRSLKNCLTIIPFHSLPMSHTILIFLHLIVLLQNHQMEKSPDLLSHLGLEAFQPSAECPMIINGRNTPVLDVPLFHFYPLDQL</sequence>
<dbReference type="EMBL" id="BKCJ011089363">
    <property type="protein sequence ID" value="GFC83414.1"/>
    <property type="molecule type" value="Genomic_DNA"/>
</dbReference>
<name>A0A699RKT5_TANCI</name>
<feature type="non-terminal residue" evidence="3">
    <location>
        <position position="1"/>
    </location>
</feature>
<dbReference type="AlphaFoldDB" id="A0A699RKT5"/>
<protein>
    <submittedName>
        <fullName evidence="3">Uncharacterized protein</fullName>
    </submittedName>
</protein>
<feature type="transmembrane region" description="Helical" evidence="2">
    <location>
        <begin position="40"/>
        <end position="61"/>
    </location>
</feature>
<evidence type="ECO:0000256" key="1">
    <source>
        <dbReference type="SAM" id="MobiDB-lite"/>
    </source>
</evidence>
<reference evidence="3" key="1">
    <citation type="journal article" date="2019" name="Sci. Rep.">
        <title>Draft genome of Tanacetum cinerariifolium, the natural source of mosquito coil.</title>
        <authorList>
            <person name="Yamashiro T."/>
            <person name="Shiraishi A."/>
            <person name="Satake H."/>
            <person name="Nakayama K."/>
        </authorList>
    </citation>
    <scope>NUCLEOTIDE SEQUENCE</scope>
</reference>
<keyword evidence="2" id="KW-0812">Transmembrane</keyword>
<feature type="region of interest" description="Disordered" evidence="1">
    <location>
        <begin position="1"/>
        <end position="22"/>
    </location>
</feature>
<comment type="caution">
    <text evidence="3">The sequence shown here is derived from an EMBL/GenBank/DDBJ whole genome shotgun (WGS) entry which is preliminary data.</text>
</comment>
<keyword evidence="2" id="KW-0472">Membrane</keyword>
<feature type="compositionally biased region" description="Acidic residues" evidence="1">
    <location>
        <begin position="1"/>
        <end position="12"/>
    </location>
</feature>
<accession>A0A699RKT5</accession>
<evidence type="ECO:0000313" key="3">
    <source>
        <dbReference type="EMBL" id="GFC83414.1"/>
    </source>
</evidence>
<evidence type="ECO:0000256" key="2">
    <source>
        <dbReference type="SAM" id="Phobius"/>
    </source>
</evidence>
<gene>
    <name evidence="3" type="ORF">Tci_855384</name>
</gene>
<organism evidence="3">
    <name type="scientific">Tanacetum cinerariifolium</name>
    <name type="common">Dalmatian daisy</name>
    <name type="synonym">Chrysanthemum cinerariifolium</name>
    <dbReference type="NCBI Taxonomy" id="118510"/>
    <lineage>
        <taxon>Eukaryota</taxon>
        <taxon>Viridiplantae</taxon>
        <taxon>Streptophyta</taxon>
        <taxon>Embryophyta</taxon>
        <taxon>Tracheophyta</taxon>
        <taxon>Spermatophyta</taxon>
        <taxon>Magnoliopsida</taxon>
        <taxon>eudicotyledons</taxon>
        <taxon>Gunneridae</taxon>
        <taxon>Pentapetalae</taxon>
        <taxon>asterids</taxon>
        <taxon>campanulids</taxon>
        <taxon>Asterales</taxon>
        <taxon>Asteraceae</taxon>
        <taxon>Asteroideae</taxon>
        <taxon>Anthemideae</taxon>
        <taxon>Anthemidinae</taxon>
        <taxon>Tanacetum</taxon>
    </lineage>
</organism>